<feature type="non-terminal residue" evidence="2">
    <location>
        <position position="145"/>
    </location>
</feature>
<keyword evidence="1" id="KW-0812">Transmembrane</keyword>
<evidence type="ECO:0000313" key="3">
    <source>
        <dbReference type="Proteomes" id="UP000229401"/>
    </source>
</evidence>
<evidence type="ECO:0000313" key="2">
    <source>
        <dbReference type="EMBL" id="PIY71755.1"/>
    </source>
</evidence>
<comment type="caution">
    <text evidence="2">The sequence shown here is derived from an EMBL/GenBank/DDBJ whole genome shotgun (WGS) entry which is preliminary data.</text>
</comment>
<organism evidence="2 3">
    <name type="scientific">Candidatus Roizmanbacteria bacterium CG_4_10_14_0_8_um_filter_33_9</name>
    <dbReference type="NCBI Taxonomy" id="1974826"/>
    <lineage>
        <taxon>Bacteria</taxon>
        <taxon>Candidatus Roizmaniibacteriota</taxon>
    </lineage>
</organism>
<protein>
    <submittedName>
        <fullName evidence="2">Uncharacterized protein</fullName>
    </submittedName>
</protein>
<evidence type="ECO:0000256" key="1">
    <source>
        <dbReference type="SAM" id="Phobius"/>
    </source>
</evidence>
<keyword evidence="1" id="KW-0472">Membrane</keyword>
<dbReference type="Proteomes" id="UP000229401">
    <property type="component" value="Unassembled WGS sequence"/>
</dbReference>
<name>A0A2M7QIE6_9BACT</name>
<feature type="transmembrane region" description="Helical" evidence="1">
    <location>
        <begin position="122"/>
        <end position="142"/>
    </location>
</feature>
<keyword evidence="1" id="KW-1133">Transmembrane helix</keyword>
<dbReference type="EMBL" id="PFLI01000152">
    <property type="protein sequence ID" value="PIY71755.1"/>
    <property type="molecule type" value="Genomic_DNA"/>
</dbReference>
<feature type="transmembrane region" description="Helical" evidence="1">
    <location>
        <begin position="6"/>
        <end position="22"/>
    </location>
</feature>
<dbReference type="AlphaFoldDB" id="A0A2M7QIE6"/>
<gene>
    <name evidence="2" type="ORF">COY87_04525</name>
</gene>
<proteinExistence type="predicted"/>
<reference evidence="3" key="1">
    <citation type="submission" date="2017-09" db="EMBL/GenBank/DDBJ databases">
        <title>Depth-based differentiation of microbial function through sediment-hosted aquifers and enrichment of novel symbionts in the deep terrestrial subsurface.</title>
        <authorList>
            <person name="Probst A.J."/>
            <person name="Ladd B."/>
            <person name="Jarett J.K."/>
            <person name="Geller-Mcgrath D.E."/>
            <person name="Sieber C.M.K."/>
            <person name="Emerson J.B."/>
            <person name="Anantharaman K."/>
            <person name="Thomas B.C."/>
            <person name="Malmstrom R."/>
            <person name="Stieglmeier M."/>
            <person name="Klingl A."/>
            <person name="Woyke T."/>
            <person name="Ryan C.M."/>
            <person name="Banfield J.F."/>
        </authorList>
    </citation>
    <scope>NUCLEOTIDE SEQUENCE [LARGE SCALE GENOMIC DNA]</scope>
</reference>
<feature type="transmembrane region" description="Helical" evidence="1">
    <location>
        <begin position="84"/>
        <end position="101"/>
    </location>
</feature>
<sequence length="145" mass="16659">MFLSLIGSILAGFIIELFFRAIKFNSEESSKYPVPKYKPLNNYITVLEYVSGGNTRWFNYVIFRTFPPFIILSLFGAIYQRYSISSSYIFLFLMSVFISTLPRDIKQLGKSEVTLSEKIMHIFNLVILALLAIILGFLLSMINIS</sequence>
<accession>A0A2M7QIE6</accession>
<feature type="transmembrane region" description="Helical" evidence="1">
    <location>
        <begin position="57"/>
        <end position="78"/>
    </location>
</feature>